<evidence type="ECO:0000313" key="3">
    <source>
        <dbReference type="EMBL" id="MCF4120725.1"/>
    </source>
</evidence>
<dbReference type="PANTHER" id="PTHR35908:SF1">
    <property type="entry name" value="CONSERVED PROTEIN"/>
    <property type="match status" value="1"/>
</dbReference>
<feature type="domain" description="VOC" evidence="2">
    <location>
        <begin position="5"/>
        <end position="129"/>
    </location>
</feature>
<dbReference type="RefSeq" id="WP_236088500.1">
    <property type="nucleotide sequence ID" value="NZ_JAKGSG010000023.1"/>
</dbReference>
<dbReference type="PROSITE" id="PS51819">
    <property type="entry name" value="VOC"/>
    <property type="match status" value="1"/>
</dbReference>
<gene>
    <name evidence="3" type="ORF">L1785_07020</name>
</gene>
<dbReference type="InterPro" id="IPR037523">
    <property type="entry name" value="VOC_core"/>
</dbReference>
<proteinExistence type="predicted"/>
<comment type="caution">
    <text evidence="3">The sequence shown here is derived from an EMBL/GenBank/DDBJ whole genome shotgun (WGS) entry which is preliminary data.</text>
</comment>
<dbReference type="SUPFAM" id="SSF54593">
    <property type="entry name" value="Glyoxalase/Bleomycin resistance protein/Dihydroxybiphenyl dioxygenase"/>
    <property type="match status" value="1"/>
</dbReference>
<dbReference type="AlphaFoldDB" id="A0AA41QDD4"/>
<evidence type="ECO:0000256" key="1">
    <source>
        <dbReference type="SAM" id="MobiDB-lite"/>
    </source>
</evidence>
<protein>
    <submittedName>
        <fullName evidence="3">VOC family protein</fullName>
    </submittedName>
</protein>
<dbReference type="InterPro" id="IPR041581">
    <property type="entry name" value="Glyoxalase_6"/>
</dbReference>
<dbReference type="CDD" id="cd06587">
    <property type="entry name" value="VOC"/>
    <property type="match status" value="1"/>
</dbReference>
<evidence type="ECO:0000259" key="2">
    <source>
        <dbReference type="PROSITE" id="PS51819"/>
    </source>
</evidence>
<dbReference type="InterPro" id="IPR029068">
    <property type="entry name" value="Glyas_Bleomycin-R_OHBP_Dase"/>
</dbReference>
<accession>A0AA41QDD4</accession>
<reference evidence="3" key="1">
    <citation type="submission" date="2022-01" db="EMBL/GenBank/DDBJ databases">
        <title>Antribacter sp. nov., isolated from Guizhou of China.</title>
        <authorList>
            <person name="Chengliang C."/>
            <person name="Ya Z."/>
        </authorList>
    </citation>
    <scope>NUCLEOTIDE SEQUENCE</scope>
    <source>
        <strain evidence="3">KLBMP 9083</strain>
    </source>
</reference>
<feature type="region of interest" description="Disordered" evidence="1">
    <location>
        <begin position="90"/>
        <end position="112"/>
    </location>
</feature>
<name>A0AA41QDD4_9MICO</name>
<keyword evidence="4" id="KW-1185">Reference proteome</keyword>
<dbReference type="Gene3D" id="3.10.180.10">
    <property type="entry name" value="2,3-Dihydroxybiphenyl 1,2-Dioxygenase, domain 1"/>
    <property type="match status" value="1"/>
</dbReference>
<sequence>MASLRFYEVVLDCPEPRVLAEFYRRLLGWEYEAGHEVDDPEGDDWLRLLAPHGGPKLAFQRSTAPVTPWREDSRAHVDVAVEDLAAAHDHALAQGATPVTGTPEDEGHPDDRFRVYADPAGHVFCLVQPTDPVL</sequence>
<dbReference type="EMBL" id="JAKGSG010000023">
    <property type="protein sequence ID" value="MCF4120725.1"/>
    <property type="molecule type" value="Genomic_DNA"/>
</dbReference>
<dbReference type="Proteomes" id="UP001165405">
    <property type="component" value="Unassembled WGS sequence"/>
</dbReference>
<organism evidence="3 4">
    <name type="scientific">Antribacter soli</name>
    <dbReference type="NCBI Taxonomy" id="2910976"/>
    <lineage>
        <taxon>Bacteria</taxon>
        <taxon>Bacillati</taxon>
        <taxon>Actinomycetota</taxon>
        <taxon>Actinomycetes</taxon>
        <taxon>Micrococcales</taxon>
        <taxon>Promicromonosporaceae</taxon>
        <taxon>Antribacter</taxon>
    </lineage>
</organism>
<dbReference type="Pfam" id="PF18029">
    <property type="entry name" value="Glyoxalase_6"/>
    <property type="match status" value="1"/>
</dbReference>
<evidence type="ECO:0000313" key="4">
    <source>
        <dbReference type="Proteomes" id="UP001165405"/>
    </source>
</evidence>
<dbReference type="PANTHER" id="PTHR35908">
    <property type="entry name" value="HYPOTHETICAL FUSION PROTEIN"/>
    <property type="match status" value="1"/>
</dbReference>